<comment type="caution">
    <text evidence="8">The sequence shown here is derived from an EMBL/GenBank/DDBJ whole genome shotgun (WGS) entry which is preliminary data.</text>
</comment>
<dbReference type="Pfam" id="PF02229">
    <property type="entry name" value="PC4"/>
    <property type="match status" value="1"/>
</dbReference>
<dbReference type="GO" id="GO:0003677">
    <property type="term" value="F:DNA binding"/>
    <property type="evidence" value="ECO:0007669"/>
    <property type="project" value="UniProtKB-KW"/>
</dbReference>
<dbReference type="AlphaFoldDB" id="A0A210QEE3"/>
<evidence type="ECO:0000256" key="1">
    <source>
        <dbReference type="ARBA" id="ARBA00004123"/>
    </source>
</evidence>
<protein>
    <recommendedName>
        <fullName evidence="7">Transcriptional coactivator p15 (PC4) C-terminal domain-containing protein</fullName>
    </recommendedName>
</protein>
<dbReference type="GO" id="GO:0060261">
    <property type="term" value="P:positive regulation of transcription initiation by RNA polymerase II"/>
    <property type="evidence" value="ECO:0007669"/>
    <property type="project" value="InterPro"/>
</dbReference>
<evidence type="ECO:0000256" key="2">
    <source>
        <dbReference type="ARBA" id="ARBA00009001"/>
    </source>
</evidence>
<accession>A0A210QEE3</accession>
<evidence type="ECO:0000256" key="5">
    <source>
        <dbReference type="ARBA" id="ARBA00023163"/>
    </source>
</evidence>
<dbReference type="Gene3D" id="2.30.31.10">
    <property type="entry name" value="Transcriptional Coactivator Pc4, Chain A"/>
    <property type="match status" value="2"/>
</dbReference>
<name>A0A210QEE3_MIZYE</name>
<keyword evidence="3" id="KW-0805">Transcription regulation</keyword>
<organism evidence="8 9">
    <name type="scientific">Mizuhopecten yessoensis</name>
    <name type="common">Japanese scallop</name>
    <name type="synonym">Patinopecten yessoensis</name>
    <dbReference type="NCBI Taxonomy" id="6573"/>
    <lineage>
        <taxon>Eukaryota</taxon>
        <taxon>Metazoa</taxon>
        <taxon>Spiralia</taxon>
        <taxon>Lophotrochozoa</taxon>
        <taxon>Mollusca</taxon>
        <taxon>Bivalvia</taxon>
        <taxon>Autobranchia</taxon>
        <taxon>Pteriomorphia</taxon>
        <taxon>Pectinida</taxon>
        <taxon>Pectinoidea</taxon>
        <taxon>Pectinidae</taxon>
        <taxon>Mizuhopecten</taxon>
    </lineage>
</organism>
<dbReference type="PANTHER" id="PTHR13215">
    <property type="entry name" value="RNA POLYMERASE II TRANSCRIPTIONAL COACTIVATOR"/>
    <property type="match status" value="1"/>
</dbReference>
<dbReference type="InterPro" id="IPR009044">
    <property type="entry name" value="ssDNA-bd_transcriptional_reg"/>
</dbReference>
<reference evidence="8 9" key="1">
    <citation type="journal article" date="2017" name="Nat. Ecol. Evol.">
        <title>Scallop genome provides insights into evolution of bilaterian karyotype and development.</title>
        <authorList>
            <person name="Wang S."/>
            <person name="Zhang J."/>
            <person name="Jiao W."/>
            <person name="Li J."/>
            <person name="Xun X."/>
            <person name="Sun Y."/>
            <person name="Guo X."/>
            <person name="Huan P."/>
            <person name="Dong B."/>
            <person name="Zhang L."/>
            <person name="Hu X."/>
            <person name="Sun X."/>
            <person name="Wang J."/>
            <person name="Zhao C."/>
            <person name="Wang Y."/>
            <person name="Wang D."/>
            <person name="Huang X."/>
            <person name="Wang R."/>
            <person name="Lv J."/>
            <person name="Li Y."/>
            <person name="Zhang Z."/>
            <person name="Liu B."/>
            <person name="Lu W."/>
            <person name="Hui Y."/>
            <person name="Liang J."/>
            <person name="Zhou Z."/>
            <person name="Hou R."/>
            <person name="Li X."/>
            <person name="Liu Y."/>
            <person name="Li H."/>
            <person name="Ning X."/>
            <person name="Lin Y."/>
            <person name="Zhao L."/>
            <person name="Xing Q."/>
            <person name="Dou J."/>
            <person name="Li Y."/>
            <person name="Mao J."/>
            <person name="Guo H."/>
            <person name="Dou H."/>
            <person name="Li T."/>
            <person name="Mu C."/>
            <person name="Jiang W."/>
            <person name="Fu Q."/>
            <person name="Fu X."/>
            <person name="Miao Y."/>
            <person name="Liu J."/>
            <person name="Yu Q."/>
            <person name="Li R."/>
            <person name="Liao H."/>
            <person name="Li X."/>
            <person name="Kong Y."/>
            <person name="Jiang Z."/>
            <person name="Chourrout D."/>
            <person name="Li R."/>
            <person name="Bao Z."/>
        </authorList>
    </citation>
    <scope>NUCLEOTIDE SEQUENCE [LARGE SCALE GENOMIC DNA]</scope>
    <source>
        <strain evidence="8 9">PY_sf001</strain>
    </source>
</reference>
<evidence type="ECO:0000256" key="6">
    <source>
        <dbReference type="ARBA" id="ARBA00023242"/>
    </source>
</evidence>
<dbReference type="EMBL" id="NEDP02004036">
    <property type="protein sequence ID" value="OWF47106.1"/>
    <property type="molecule type" value="Genomic_DNA"/>
</dbReference>
<dbReference type="InterPro" id="IPR045125">
    <property type="entry name" value="Sub1/Tcp4-like"/>
</dbReference>
<proteinExistence type="inferred from homology"/>
<dbReference type="InterPro" id="IPR003173">
    <property type="entry name" value="PC4_C"/>
</dbReference>
<feature type="domain" description="Transcriptional coactivator p15 (PC4) C-terminal" evidence="7">
    <location>
        <begin position="8"/>
        <end position="51"/>
    </location>
</feature>
<evidence type="ECO:0000256" key="4">
    <source>
        <dbReference type="ARBA" id="ARBA00023125"/>
    </source>
</evidence>
<gene>
    <name evidence="8" type="ORF">KP79_PYT01354</name>
</gene>
<keyword evidence="4" id="KW-0238">DNA-binding</keyword>
<keyword evidence="6" id="KW-0539">Nucleus</keyword>
<keyword evidence="5" id="KW-0804">Transcription</keyword>
<dbReference type="GO" id="GO:0003713">
    <property type="term" value="F:transcription coactivator activity"/>
    <property type="evidence" value="ECO:0007669"/>
    <property type="project" value="InterPro"/>
</dbReference>
<keyword evidence="9" id="KW-1185">Reference proteome</keyword>
<evidence type="ECO:0000313" key="9">
    <source>
        <dbReference type="Proteomes" id="UP000242188"/>
    </source>
</evidence>
<evidence type="ECO:0000313" key="8">
    <source>
        <dbReference type="EMBL" id="OWF47106.1"/>
    </source>
</evidence>
<comment type="subcellular location">
    <subcellularLocation>
        <location evidence="1">Nucleus</location>
    </subcellularLocation>
</comment>
<evidence type="ECO:0000256" key="3">
    <source>
        <dbReference type="ARBA" id="ARBA00023015"/>
    </source>
</evidence>
<dbReference type="GO" id="GO:0005634">
    <property type="term" value="C:nucleus"/>
    <property type="evidence" value="ECO:0007669"/>
    <property type="project" value="UniProtKB-SubCell"/>
</dbReference>
<sequence>MTTRCNLELGGKRFVQVKIWKDELRIDDREWEADEPTKKGTSLPLSRWKMLTYEIEKIDAALAKELSTHLGGNVRVNNPCGEIRQLWTPPDRDDLGPTRKGICLRPTEYKKLKDVVRIMGDVVPEHYSLVPFPEGSHEPTRVLAMSGMQSGRV</sequence>
<dbReference type="Proteomes" id="UP000242188">
    <property type="component" value="Unassembled WGS sequence"/>
</dbReference>
<evidence type="ECO:0000259" key="7">
    <source>
        <dbReference type="Pfam" id="PF02229"/>
    </source>
</evidence>
<dbReference type="SUPFAM" id="SSF54447">
    <property type="entry name" value="ssDNA-binding transcriptional regulator domain"/>
    <property type="match status" value="1"/>
</dbReference>
<comment type="similarity">
    <text evidence="2">Belongs to the transcriptional coactivator PC4 family.</text>
</comment>